<keyword evidence="1" id="KW-0175">Coiled coil</keyword>
<proteinExistence type="predicted"/>
<dbReference type="AlphaFoldDB" id="A0A848EGP8"/>
<dbReference type="RefSeq" id="WP_170054823.1">
    <property type="nucleotide sequence ID" value="NZ_JABBKX010000005.1"/>
</dbReference>
<keyword evidence="2" id="KW-0472">Membrane</keyword>
<keyword evidence="4" id="KW-1185">Reference proteome</keyword>
<evidence type="ECO:0000256" key="2">
    <source>
        <dbReference type="SAM" id="Phobius"/>
    </source>
</evidence>
<accession>A0A848EGP8</accession>
<keyword evidence="2" id="KW-0812">Transmembrane</keyword>
<protein>
    <submittedName>
        <fullName evidence="3">Uncharacterized protein</fullName>
    </submittedName>
</protein>
<feature type="transmembrane region" description="Helical" evidence="2">
    <location>
        <begin position="21"/>
        <end position="40"/>
    </location>
</feature>
<evidence type="ECO:0000313" key="3">
    <source>
        <dbReference type="EMBL" id="NMJ42585.1"/>
    </source>
</evidence>
<evidence type="ECO:0000313" key="4">
    <source>
        <dbReference type="Proteomes" id="UP000548582"/>
    </source>
</evidence>
<organism evidence="3 4">
    <name type="scientific">Neoroseomonas marina</name>
    <dbReference type="NCBI Taxonomy" id="1232220"/>
    <lineage>
        <taxon>Bacteria</taxon>
        <taxon>Pseudomonadati</taxon>
        <taxon>Pseudomonadota</taxon>
        <taxon>Alphaproteobacteria</taxon>
        <taxon>Acetobacterales</taxon>
        <taxon>Acetobacteraceae</taxon>
        <taxon>Neoroseomonas</taxon>
    </lineage>
</organism>
<reference evidence="3 4" key="1">
    <citation type="submission" date="2020-03" db="EMBL/GenBank/DDBJ databases">
        <authorList>
            <person name="Sun Q."/>
        </authorList>
    </citation>
    <scope>NUCLEOTIDE SEQUENCE [LARGE SCALE GENOMIC DNA]</scope>
    <source>
        <strain evidence="3 4">JC162</strain>
    </source>
</reference>
<dbReference type="EMBL" id="JABBKX010000005">
    <property type="protein sequence ID" value="NMJ42585.1"/>
    <property type="molecule type" value="Genomic_DNA"/>
</dbReference>
<sequence>MSIGSRRSRERRRRNAQFAVRAAKWVTGLAIFLGLGFWSYRTGLDLARAEVTGLEERIETQGNEIRELNSRNGQLEGELRQSRADYAALQARYRRDVPAGDAAALFSLAQQRIAAGIPRERVEQVLRDAAPVRRCEARGTSRRFAIVYGPRIPESSGIELAEGLVRVVVSSANQTDEINRTANVVVTVAGQDPQTFTGLPQRQVVVLGNAELALSVTSEIRGFATAALTSCGS</sequence>
<evidence type="ECO:0000256" key="1">
    <source>
        <dbReference type="SAM" id="Coils"/>
    </source>
</evidence>
<name>A0A848EGP8_9PROT</name>
<comment type="caution">
    <text evidence="3">The sequence shown here is derived from an EMBL/GenBank/DDBJ whole genome shotgun (WGS) entry which is preliminary data.</text>
</comment>
<keyword evidence="2" id="KW-1133">Transmembrane helix</keyword>
<gene>
    <name evidence="3" type="ORF">GWK16_15165</name>
</gene>
<dbReference type="Proteomes" id="UP000548582">
    <property type="component" value="Unassembled WGS sequence"/>
</dbReference>
<feature type="coiled-coil region" evidence="1">
    <location>
        <begin position="44"/>
        <end position="92"/>
    </location>
</feature>